<dbReference type="AlphaFoldDB" id="A0A9W6GI64"/>
<evidence type="ECO:0000256" key="5">
    <source>
        <dbReference type="ARBA" id="ARBA00022729"/>
    </source>
</evidence>
<comment type="caution">
    <text evidence="10">The sequence shown here is derived from an EMBL/GenBank/DDBJ whole genome shotgun (WGS) entry which is preliminary data.</text>
</comment>
<keyword evidence="5" id="KW-0732">Signal</keyword>
<evidence type="ECO:0000313" key="10">
    <source>
        <dbReference type="EMBL" id="GLI54216.1"/>
    </source>
</evidence>
<name>A0A9W6GI64_9BACT</name>
<keyword evidence="6" id="KW-0472">Membrane</keyword>
<dbReference type="PANTHER" id="PTHR30604">
    <property type="entry name" value="PROTEIN TRANSPORT PROTEIN HOFQ"/>
    <property type="match status" value="1"/>
</dbReference>
<evidence type="ECO:0000256" key="4">
    <source>
        <dbReference type="ARBA" id="ARBA00022692"/>
    </source>
</evidence>
<dbReference type="Gene3D" id="3.30.1370.130">
    <property type="match status" value="1"/>
</dbReference>
<dbReference type="InterPro" id="IPR049371">
    <property type="entry name" value="GspD-like_N0"/>
</dbReference>
<dbReference type="Pfam" id="PF00263">
    <property type="entry name" value="Secretin"/>
    <property type="match status" value="1"/>
</dbReference>
<evidence type="ECO:0000259" key="9">
    <source>
        <dbReference type="SMART" id="SM00965"/>
    </source>
</evidence>
<dbReference type="SMART" id="SM00965">
    <property type="entry name" value="STN"/>
    <property type="match status" value="1"/>
</dbReference>
<dbReference type="InterPro" id="IPR001775">
    <property type="entry name" value="GspD/PilQ"/>
</dbReference>
<organism evidence="10 11">
    <name type="scientific">Thermodesulfovibrio yellowstonii</name>
    <dbReference type="NCBI Taxonomy" id="28262"/>
    <lineage>
        <taxon>Bacteria</taxon>
        <taxon>Pseudomonadati</taxon>
        <taxon>Nitrospirota</taxon>
        <taxon>Thermodesulfovibrionia</taxon>
        <taxon>Thermodesulfovibrionales</taxon>
        <taxon>Thermodesulfovibrionaceae</taxon>
        <taxon>Thermodesulfovibrio</taxon>
    </lineage>
</organism>
<dbReference type="PROSITE" id="PS00875">
    <property type="entry name" value="T2SP_D"/>
    <property type="match status" value="1"/>
</dbReference>
<proteinExistence type="inferred from homology"/>
<dbReference type="Pfam" id="PF03958">
    <property type="entry name" value="Secretin_N"/>
    <property type="match status" value="1"/>
</dbReference>
<evidence type="ECO:0000256" key="8">
    <source>
        <dbReference type="RuleBase" id="RU004004"/>
    </source>
</evidence>
<dbReference type="GO" id="GO:0009279">
    <property type="term" value="C:cell outer membrane"/>
    <property type="evidence" value="ECO:0007669"/>
    <property type="project" value="UniProtKB-SubCell"/>
</dbReference>
<keyword evidence="7" id="KW-0998">Cell outer membrane</keyword>
<dbReference type="EMBL" id="BSDX01000001">
    <property type="protein sequence ID" value="GLI54216.1"/>
    <property type="molecule type" value="Genomic_DNA"/>
</dbReference>
<dbReference type="InterPro" id="IPR011662">
    <property type="entry name" value="Secretin/TonB_short_N"/>
</dbReference>
<dbReference type="NCBIfam" id="TIGR02515">
    <property type="entry name" value="IV_pilus_PilQ"/>
    <property type="match status" value="1"/>
</dbReference>
<dbReference type="InterPro" id="IPR013355">
    <property type="entry name" value="Pilus_4_PilQ"/>
</dbReference>
<gene>
    <name evidence="10" type="ORF">TISLANDTSLP1_19090</name>
</gene>
<dbReference type="PRINTS" id="PR00811">
    <property type="entry name" value="BCTERIALGSPD"/>
</dbReference>
<dbReference type="Gene3D" id="3.30.1370.120">
    <property type="match status" value="1"/>
</dbReference>
<keyword evidence="4" id="KW-0812">Transmembrane</keyword>
<feature type="domain" description="Secretin/TonB short N-terminal" evidence="9">
    <location>
        <begin position="289"/>
        <end position="337"/>
    </location>
</feature>
<evidence type="ECO:0000256" key="1">
    <source>
        <dbReference type="ARBA" id="ARBA00004442"/>
    </source>
</evidence>
<evidence type="ECO:0000256" key="2">
    <source>
        <dbReference type="ARBA" id="ARBA00006304"/>
    </source>
</evidence>
<accession>A0A9W6GI64</accession>
<sequence>MINKIAVILIFILFFASNLIAGDIKRNTEEECSACDFIQNKIKAIIPEGDIIKIQLTEKTEFKVISQEDPFKIKIEFKNTNPGILNKKMFFREGIISEISAQSYGDNTIVDMLLVEPVKPELKMENNILIISFSSPSDSISQQMKAKKIIEITVDETEEGFEISIQGDGELPEPSITKIDGYINVGFQGINLDTEPSEDIPVSIKRQGDELILSFFYGKEFDVEPVYLGDEIILDMKKIKETKIVESQETKSIETSLPKAGNEEKTISLDLQDADIVGVFRLLGDIGGYNIVIHPDVKGKVTLKLINVPWQQAVDVICKTFQLEKTFEGNIIRIAPVKIFQEEKKLEAETKDLFKKAEDEQIRIFVLKYASVDKVKGTIEAAKILSPKGTISTDERTRTVIIRDIPSVLGHIARLVSDLDKPTRQILLEARIIEMSSSFSKSLGFEWGIQWYPPGTRTTIVGSVGAAAGSSASSVPGGTAPLAINLPASTGNVTSPTTAFTIGYLNPSQTIALDLRISALQQSGKGKVISNPKVITLDNQKAKIVQGASIPYGEKDVQSGQISTKFKDVAITVEATPHLIDDKSMLLDVSVIKEDLVEFVNIGGVYAPRTTKIEGNTKVSLKDGETLVIGGIYKKTDSMTESKVPGLGDVPLLGELFKSRGRDETLYEVMIFVTPRILKYE</sequence>
<dbReference type="GO" id="GO:0009306">
    <property type="term" value="P:protein secretion"/>
    <property type="evidence" value="ECO:0007669"/>
    <property type="project" value="InterPro"/>
</dbReference>
<evidence type="ECO:0000256" key="7">
    <source>
        <dbReference type="ARBA" id="ARBA00023237"/>
    </source>
</evidence>
<comment type="similarity">
    <text evidence="2">Belongs to the bacterial secretin family. PilQ subfamily.</text>
</comment>
<evidence type="ECO:0000313" key="11">
    <source>
        <dbReference type="Proteomes" id="UP001144297"/>
    </source>
</evidence>
<protein>
    <submittedName>
        <fullName evidence="10">PilQ protein</fullName>
    </submittedName>
</protein>
<reference evidence="10" key="1">
    <citation type="submission" date="2022-12" db="EMBL/GenBank/DDBJ databases">
        <title>Reference genome sequencing for broad-spectrum identification of bacterial and archaeal isolates by mass spectrometry.</title>
        <authorList>
            <person name="Sekiguchi Y."/>
            <person name="Tourlousse D.M."/>
        </authorList>
    </citation>
    <scope>NUCLEOTIDE SEQUENCE</scope>
    <source>
        <strain evidence="10">TSL-P1</strain>
    </source>
</reference>
<keyword evidence="3 8" id="KW-0813">Transport</keyword>
<dbReference type="Proteomes" id="UP001144297">
    <property type="component" value="Unassembled WGS sequence"/>
</dbReference>
<dbReference type="PANTHER" id="PTHR30604:SF1">
    <property type="entry name" value="DNA UTILIZATION PROTEIN HOFQ"/>
    <property type="match status" value="1"/>
</dbReference>
<dbReference type="InterPro" id="IPR038591">
    <property type="entry name" value="NolW-like_sf"/>
</dbReference>
<evidence type="ECO:0000256" key="6">
    <source>
        <dbReference type="ARBA" id="ARBA00023136"/>
    </source>
</evidence>
<dbReference type="InterPro" id="IPR005644">
    <property type="entry name" value="NolW-like"/>
</dbReference>
<dbReference type="Pfam" id="PF21305">
    <property type="entry name" value="type_II_gspD_N0"/>
    <property type="match status" value="1"/>
</dbReference>
<keyword evidence="11" id="KW-1185">Reference proteome</keyword>
<dbReference type="InterPro" id="IPR051808">
    <property type="entry name" value="Type_IV_pilus_biogenesis"/>
</dbReference>
<dbReference type="InterPro" id="IPR004846">
    <property type="entry name" value="T2SS/T3SS_dom"/>
</dbReference>
<comment type="subcellular location">
    <subcellularLocation>
        <location evidence="1 8">Cell outer membrane</location>
    </subcellularLocation>
</comment>
<dbReference type="InterPro" id="IPR004845">
    <property type="entry name" value="T2SS_GspD_CS"/>
</dbReference>
<evidence type="ECO:0000256" key="3">
    <source>
        <dbReference type="ARBA" id="ARBA00022448"/>
    </source>
</evidence>